<sequence>MDEMTSLSLTSELPPQPLSAVSAKRLASHFNFYLRYDQQINDATRDLKHVFHSLAGEKETGSDTDRFDKEGM</sequence>
<dbReference type="AlphaFoldDB" id="A0A4Z1K4D5"/>
<proteinExistence type="predicted"/>
<evidence type="ECO:0000313" key="2">
    <source>
        <dbReference type="Proteomes" id="UP000297280"/>
    </source>
</evidence>
<name>A0A4Z1K4D5_9HELO</name>
<evidence type="ECO:0000313" key="1">
    <source>
        <dbReference type="EMBL" id="TGO80969.1"/>
    </source>
</evidence>
<comment type="caution">
    <text evidence="1">The sequence shown here is derived from an EMBL/GenBank/DDBJ whole genome shotgun (WGS) entry which is preliminary data.</text>
</comment>
<protein>
    <submittedName>
        <fullName evidence="1">Uncharacterized protein</fullName>
    </submittedName>
</protein>
<organism evidence="1 2">
    <name type="scientific">Botrytis porri</name>
    <dbReference type="NCBI Taxonomy" id="87229"/>
    <lineage>
        <taxon>Eukaryota</taxon>
        <taxon>Fungi</taxon>
        <taxon>Dikarya</taxon>
        <taxon>Ascomycota</taxon>
        <taxon>Pezizomycotina</taxon>
        <taxon>Leotiomycetes</taxon>
        <taxon>Helotiales</taxon>
        <taxon>Sclerotiniaceae</taxon>
        <taxon>Botrytis</taxon>
    </lineage>
</organism>
<dbReference type="EMBL" id="PQXO01001462">
    <property type="protein sequence ID" value="TGO80969.1"/>
    <property type="molecule type" value="Genomic_DNA"/>
</dbReference>
<reference evidence="1 2" key="1">
    <citation type="submission" date="2017-12" db="EMBL/GenBank/DDBJ databases">
        <title>Comparative genomics of Botrytis spp.</title>
        <authorList>
            <person name="Valero-Jimenez C.A."/>
            <person name="Tapia P."/>
            <person name="Veloso J."/>
            <person name="Silva-Moreno E."/>
            <person name="Staats M."/>
            <person name="Valdes J.H."/>
            <person name="Van Kan J.A.L."/>
        </authorList>
    </citation>
    <scope>NUCLEOTIDE SEQUENCE [LARGE SCALE GENOMIC DNA]</scope>
    <source>
        <strain evidence="1 2">MUCL3349</strain>
    </source>
</reference>
<gene>
    <name evidence="1" type="ORF">BPOR_1471g00010</name>
</gene>
<dbReference type="Proteomes" id="UP000297280">
    <property type="component" value="Unassembled WGS sequence"/>
</dbReference>
<keyword evidence="2" id="KW-1185">Reference proteome</keyword>
<accession>A0A4Z1K4D5</accession>